<keyword evidence="3 4" id="KW-0732">Signal</keyword>
<feature type="domain" description="Prolamin-like" evidence="5">
    <location>
        <begin position="49"/>
        <end position="100"/>
    </location>
</feature>
<evidence type="ECO:0000259" key="5">
    <source>
        <dbReference type="Pfam" id="PF05617"/>
    </source>
</evidence>
<accession>A0A9D4AJY6</accession>
<proteinExistence type="inferred from homology"/>
<dbReference type="OrthoDB" id="408683at2759"/>
<dbReference type="Pfam" id="PF05617">
    <property type="entry name" value="Prolamin_like"/>
    <property type="match status" value="1"/>
</dbReference>
<evidence type="ECO:0000256" key="4">
    <source>
        <dbReference type="SAM" id="SignalP"/>
    </source>
</evidence>
<dbReference type="EMBL" id="JAIQCV010000002">
    <property type="protein sequence ID" value="KAH1123020.1"/>
    <property type="molecule type" value="Genomic_DNA"/>
</dbReference>
<evidence type="ECO:0000313" key="8">
    <source>
        <dbReference type="Proteomes" id="UP000828251"/>
    </source>
</evidence>
<feature type="signal peptide" evidence="4">
    <location>
        <begin position="1"/>
        <end position="27"/>
    </location>
</feature>
<feature type="domain" description="tRNA-splicing endonuclease subunit Sen54 N-terminal" evidence="6">
    <location>
        <begin position="154"/>
        <end position="212"/>
    </location>
</feature>
<dbReference type="Gene3D" id="3.40.1350.150">
    <property type="match status" value="1"/>
</dbReference>
<dbReference type="PANTHER" id="PTHR21027">
    <property type="entry name" value="TRNA-SPLICING ENDONUCLEASE SUBUNIT SEN54"/>
    <property type="match status" value="1"/>
</dbReference>
<evidence type="ECO:0000256" key="1">
    <source>
        <dbReference type="ARBA" id="ARBA00005736"/>
    </source>
</evidence>
<organism evidence="7 8">
    <name type="scientific">Gossypium stocksii</name>
    <dbReference type="NCBI Taxonomy" id="47602"/>
    <lineage>
        <taxon>Eukaryota</taxon>
        <taxon>Viridiplantae</taxon>
        <taxon>Streptophyta</taxon>
        <taxon>Embryophyta</taxon>
        <taxon>Tracheophyta</taxon>
        <taxon>Spermatophyta</taxon>
        <taxon>Magnoliopsida</taxon>
        <taxon>eudicotyledons</taxon>
        <taxon>Gunneridae</taxon>
        <taxon>Pentapetalae</taxon>
        <taxon>rosids</taxon>
        <taxon>malvids</taxon>
        <taxon>Malvales</taxon>
        <taxon>Malvaceae</taxon>
        <taxon>Malvoideae</taxon>
        <taxon>Gossypium</taxon>
    </lineage>
</organism>
<protein>
    <recommendedName>
        <fullName evidence="9">tRNA-splicing endonuclease subunit Sen54 N-terminal domain-containing protein</fullName>
    </recommendedName>
</protein>
<evidence type="ECO:0000256" key="3">
    <source>
        <dbReference type="ARBA" id="ARBA00022729"/>
    </source>
</evidence>
<evidence type="ECO:0000256" key="2">
    <source>
        <dbReference type="ARBA" id="ARBA00022694"/>
    </source>
</evidence>
<feature type="chain" id="PRO_5039533548" description="tRNA-splicing endonuclease subunit Sen54 N-terminal domain-containing protein" evidence="4">
    <location>
        <begin position="28"/>
        <end position="381"/>
    </location>
</feature>
<evidence type="ECO:0000259" key="6">
    <source>
        <dbReference type="Pfam" id="PF12928"/>
    </source>
</evidence>
<dbReference type="InterPro" id="IPR024336">
    <property type="entry name" value="tRNA_splic_suSen54_N"/>
</dbReference>
<dbReference type="InterPro" id="IPR008502">
    <property type="entry name" value="Prolamin-like"/>
</dbReference>
<name>A0A9D4AJY6_9ROSI</name>
<dbReference type="Proteomes" id="UP000828251">
    <property type="component" value="Unassembled WGS sequence"/>
</dbReference>
<keyword evidence="2" id="KW-0819">tRNA processing</keyword>
<dbReference type="GO" id="GO:0000214">
    <property type="term" value="C:tRNA-intron endonuclease complex"/>
    <property type="evidence" value="ECO:0007669"/>
    <property type="project" value="TreeGrafter"/>
</dbReference>
<dbReference type="AlphaFoldDB" id="A0A9D4AJY6"/>
<comment type="similarity">
    <text evidence="1">Belongs to the SEN54 family.</text>
</comment>
<dbReference type="Pfam" id="PF12928">
    <property type="entry name" value="tRNA_int_end_N2"/>
    <property type="match status" value="1"/>
</dbReference>
<dbReference type="PANTHER" id="PTHR21027:SF1">
    <property type="entry name" value="TRNA-SPLICING ENDONUCLEASE SUBUNIT SEN54"/>
    <property type="match status" value="1"/>
</dbReference>
<comment type="caution">
    <text evidence="7">The sequence shown here is derived from an EMBL/GenBank/DDBJ whole genome shotgun (WGS) entry which is preliminary data.</text>
</comment>
<dbReference type="InterPro" id="IPR024337">
    <property type="entry name" value="tRNA_splic_suSen54"/>
</dbReference>
<evidence type="ECO:0008006" key="9">
    <source>
        <dbReference type="Google" id="ProtNLM"/>
    </source>
</evidence>
<reference evidence="7 8" key="1">
    <citation type="journal article" date="2021" name="Plant Biotechnol. J.">
        <title>Multi-omics assisted identification of the key and species-specific regulatory components of drought-tolerant mechanisms in Gossypium stocksii.</title>
        <authorList>
            <person name="Yu D."/>
            <person name="Ke L."/>
            <person name="Zhang D."/>
            <person name="Wu Y."/>
            <person name="Sun Y."/>
            <person name="Mei J."/>
            <person name="Sun J."/>
            <person name="Sun Y."/>
        </authorList>
    </citation>
    <scope>NUCLEOTIDE SEQUENCE [LARGE SCALE GENOMIC DNA]</scope>
    <source>
        <strain evidence="8">cv. E1</strain>
        <tissue evidence="7">Leaf</tissue>
    </source>
</reference>
<evidence type="ECO:0000313" key="7">
    <source>
        <dbReference type="EMBL" id="KAH1123020.1"/>
    </source>
</evidence>
<keyword evidence="8" id="KW-1185">Reference proteome</keyword>
<sequence>MAKLNHNLSMAIALLSSILIAASMVTSEEEFLITIPPEPEPGFYKTIEECIEKMSRECGENIVKAILEDEEISEQCCVELVHGMGKICHDDLLQFYVSLPQLGFNVTHLNIRAISVFIMGSDDWGSCSDNEVYLQDRNEDDDEEDCYSSGFLSKLQFRKDISKARWVDDLAMAEVVEKKGKMWVTVGIVRNGNTYCSIEETLFLIEIGALHVLDGNDRHLSLKELYEKLSNGKSGCYWELFEVYKHLKSLGYVVGRHGIPWSVKGQQIKSGTCSLEGSQESNEMLEIEPKDENSVIELFNNMQITDVSPAFNVYLPNSKFRKSSPGDPSFVLYISRCSPPSRVEIEALERKHGAIPFKFCHVENGRVSYFSFAKTELPILP</sequence>
<gene>
    <name evidence="7" type="ORF">J1N35_006180</name>
</gene>
<dbReference type="GO" id="GO:0000379">
    <property type="term" value="P:tRNA-type intron splice site recognition and cleavage"/>
    <property type="evidence" value="ECO:0007669"/>
    <property type="project" value="TreeGrafter"/>
</dbReference>